<dbReference type="Pfam" id="PF03747">
    <property type="entry name" value="ADP_ribosyl_GH"/>
    <property type="match status" value="1"/>
</dbReference>
<dbReference type="AlphaFoldDB" id="A0AAN6YNG6"/>
<organism evidence="2 3">
    <name type="scientific">Podospora fimiseda</name>
    <dbReference type="NCBI Taxonomy" id="252190"/>
    <lineage>
        <taxon>Eukaryota</taxon>
        <taxon>Fungi</taxon>
        <taxon>Dikarya</taxon>
        <taxon>Ascomycota</taxon>
        <taxon>Pezizomycotina</taxon>
        <taxon>Sordariomycetes</taxon>
        <taxon>Sordariomycetidae</taxon>
        <taxon>Sordariales</taxon>
        <taxon>Podosporaceae</taxon>
        <taxon>Podospora</taxon>
    </lineage>
</organism>
<comment type="caution">
    <text evidence="2">The sequence shown here is derived from an EMBL/GenBank/DDBJ whole genome shotgun (WGS) entry which is preliminary data.</text>
</comment>
<dbReference type="GO" id="GO:0046872">
    <property type="term" value="F:metal ion binding"/>
    <property type="evidence" value="ECO:0007669"/>
    <property type="project" value="UniProtKB-KW"/>
</dbReference>
<dbReference type="InterPro" id="IPR036705">
    <property type="entry name" value="Ribosyl_crysJ1_sf"/>
</dbReference>
<proteinExistence type="predicted"/>
<dbReference type="Proteomes" id="UP001301958">
    <property type="component" value="Unassembled WGS sequence"/>
</dbReference>
<gene>
    <name evidence="2" type="ORF">QBC38DRAFT_523974</name>
</gene>
<sequence length="302" mass="33020">MPLKGAPRTRADASAEMLGQLHAAYRFNLEDRAMGAMIGSALGDAVGLYTEFLLSVEEVIDIYGDFPAFKFHPPPVDPEFTGDEHRGNHPEGNWSDETDHAIVMTLSFLSRARTCRDLAGQISYSVDQIPLPPPRSIARRILIWLNNGNMALGTYPIGSGSHTRATVWATDRTNAKGLVPAYTSAPNGALMRTHPLGIMTTFRPELEAFEAAANLCKPTHFDPRCVISCVIGTGLVRACMRGEIRHEQHIDALVNRAVAWYIGWETDADALTRFNRATLDAHVAPVNGFDGLHIHGGSEGYT</sequence>
<comment type="cofactor">
    <cofactor evidence="1">
        <name>Mg(2+)</name>
        <dbReference type="ChEBI" id="CHEBI:18420"/>
    </cofactor>
    <text evidence="1">Binds 2 magnesium ions per subunit.</text>
</comment>
<keyword evidence="1" id="KW-0460">Magnesium</keyword>
<keyword evidence="3" id="KW-1185">Reference proteome</keyword>
<dbReference type="SUPFAM" id="SSF101478">
    <property type="entry name" value="ADP-ribosylglycohydrolase"/>
    <property type="match status" value="1"/>
</dbReference>
<dbReference type="PANTHER" id="PTHR16222">
    <property type="entry name" value="ADP-RIBOSYLGLYCOHYDROLASE"/>
    <property type="match status" value="1"/>
</dbReference>
<dbReference type="InterPro" id="IPR005502">
    <property type="entry name" value="Ribosyl_crysJ1"/>
</dbReference>
<evidence type="ECO:0000313" key="2">
    <source>
        <dbReference type="EMBL" id="KAK4221000.1"/>
    </source>
</evidence>
<dbReference type="InterPro" id="IPR050792">
    <property type="entry name" value="ADP-ribosylglycohydrolase"/>
</dbReference>
<accession>A0AAN6YNG6</accession>
<dbReference type="PANTHER" id="PTHR16222:SF28">
    <property type="entry name" value="ADP-RIBOSYLGLYCOHYDROLASE"/>
    <property type="match status" value="1"/>
</dbReference>
<reference evidence="2" key="2">
    <citation type="submission" date="2023-05" db="EMBL/GenBank/DDBJ databases">
        <authorList>
            <consortium name="Lawrence Berkeley National Laboratory"/>
            <person name="Steindorff A."/>
            <person name="Hensen N."/>
            <person name="Bonometti L."/>
            <person name="Westerberg I."/>
            <person name="Brannstrom I.O."/>
            <person name="Guillou S."/>
            <person name="Cros-Aarteil S."/>
            <person name="Calhoun S."/>
            <person name="Haridas S."/>
            <person name="Kuo A."/>
            <person name="Mondo S."/>
            <person name="Pangilinan J."/>
            <person name="Riley R."/>
            <person name="Labutti K."/>
            <person name="Andreopoulos B."/>
            <person name="Lipzen A."/>
            <person name="Chen C."/>
            <person name="Yanf M."/>
            <person name="Daum C."/>
            <person name="Ng V."/>
            <person name="Clum A."/>
            <person name="Ohm R."/>
            <person name="Martin F."/>
            <person name="Silar P."/>
            <person name="Natvig D."/>
            <person name="Lalanne C."/>
            <person name="Gautier V."/>
            <person name="Ament-Velasquez S.L."/>
            <person name="Kruys A."/>
            <person name="Hutchinson M.I."/>
            <person name="Powell A.J."/>
            <person name="Barry K."/>
            <person name="Miller A.N."/>
            <person name="Grigoriev I.V."/>
            <person name="Debuchy R."/>
            <person name="Gladieux P."/>
            <person name="Thoren M.H."/>
            <person name="Johannesson H."/>
        </authorList>
    </citation>
    <scope>NUCLEOTIDE SEQUENCE</scope>
    <source>
        <strain evidence="2">CBS 990.96</strain>
    </source>
</reference>
<evidence type="ECO:0000256" key="1">
    <source>
        <dbReference type="PIRSR" id="PIRSR605502-1"/>
    </source>
</evidence>
<dbReference type="EMBL" id="MU865602">
    <property type="protein sequence ID" value="KAK4221000.1"/>
    <property type="molecule type" value="Genomic_DNA"/>
</dbReference>
<evidence type="ECO:0000313" key="3">
    <source>
        <dbReference type="Proteomes" id="UP001301958"/>
    </source>
</evidence>
<feature type="binding site" evidence="1">
    <location>
        <position position="95"/>
    </location>
    <ligand>
        <name>Mg(2+)</name>
        <dbReference type="ChEBI" id="CHEBI:18420"/>
        <label>1</label>
    </ligand>
</feature>
<protein>
    <submittedName>
        <fullName evidence="2">ADP-ribosylglycohydrolase-domain-containing protein</fullName>
    </submittedName>
</protein>
<reference evidence="2" key="1">
    <citation type="journal article" date="2023" name="Mol. Phylogenet. Evol.">
        <title>Genome-scale phylogeny and comparative genomics of the fungal order Sordariales.</title>
        <authorList>
            <person name="Hensen N."/>
            <person name="Bonometti L."/>
            <person name="Westerberg I."/>
            <person name="Brannstrom I.O."/>
            <person name="Guillou S."/>
            <person name="Cros-Aarteil S."/>
            <person name="Calhoun S."/>
            <person name="Haridas S."/>
            <person name="Kuo A."/>
            <person name="Mondo S."/>
            <person name="Pangilinan J."/>
            <person name="Riley R."/>
            <person name="LaButti K."/>
            <person name="Andreopoulos B."/>
            <person name="Lipzen A."/>
            <person name="Chen C."/>
            <person name="Yan M."/>
            <person name="Daum C."/>
            <person name="Ng V."/>
            <person name="Clum A."/>
            <person name="Steindorff A."/>
            <person name="Ohm R.A."/>
            <person name="Martin F."/>
            <person name="Silar P."/>
            <person name="Natvig D.O."/>
            <person name="Lalanne C."/>
            <person name="Gautier V."/>
            <person name="Ament-Velasquez S.L."/>
            <person name="Kruys A."/>
            <person name="Hutchinson M.I."/>
            <person name="Powell A.J."/>
            <person name="Barry K."/>
            <person name="Miller A.N."/>
            <person name="Grigoriev I.V."/>
            <person name="Debuchy R."/>
            <person name="Gladieux P."/>
            <person name="Hiltunen Thoren M."/>
            <person name="Johannesson H."/>
        </authorList>
    </citation>
    <scope>NUCLEOTIDE SEQUENCE</scope>
    <source>
        <strain evidence="2">CBS 990.96</strain>
    </source>
</reference>
<name>A0AAN6YNG6_9PEZI</name>
<keyword evidence="1" id="KW-0479">Metal-binding</keyword>
<feature type="binding site" evidence="1">
    <location>
        <position position="96"/>
    </location>
    <ligand>
        <name>Mg(2+)</name>
        <dbReference type="ChEBI" id="CHEBI:18420"/>
        <label>1</label>
    </ligand>
</feature>
<dbReference type="Gene3D" id="1.10.4080.10">
    <property type="entry name" value="ADP-ribosylation/Crystallin J1"/>
    <property type="match status" value="1"/>
</dbReference>